<dbReference type="GO" id="GO:0003677">
    <property type="term" value="F:DNA binding"/>
    <property type="evidence" value="ECO:0007669"/>
    <property type="project" value="UniProtKB-KW"/>
</dbReference>
<feature type="domain" description="HTH lysR-type" evidence="5">
    <location>
        <begin position="12"/>
        <end position="69"/>
    </location>
</feature>
<organism evidence="6 7">
    <name type="scientific">Marinobacterium mangrovicola</name>
    <dbReference type="NCBI Taxonomy" id="1476959"/>
    <lineage>
        <taxon>Bacteria</taxon>
        <taxon>Pseudomonadati</taxon>
        <taxon>Pseudomonadota</taxon>
        <taxon>Gammaproteobacteria</taxon>
        <taxon>Oceanospirillales</taxon>
        <taxon>Oceanospirillaceae</taxon>
        <taxon>Marinobacterium</taxon>
    </lineage>
</organism>
<keyword evidence="4" id="KW-0804">Transcription</keyword>
<dbReference type="RefSeq" id="WP_132291953.1">
    <property type="nucleotide sequence ID" value="NZ_SMFU01000008.1"/>
</dbReference>
<dbReference type="SUPFAM" id="SSF46785">
    <property type="entry name" value="Winged helix' DNA-binding domain"/>
    <property type="match status" value="1"/>
</dbReference>
<dbReference type="OrthoDB" id="9814165at2"/>
<evidence type="ECO:0000259" key="5">
    <source>
        <dbReference type="PROSITE" id="PS50931"/>
    </source>
</evidence>
<dbReference type="GO" id="GO:0005829">
    <property type="term" value="C:cytosol"/>
    <property type="evidence" value="ECO:0007669"/>
    <property type="project" value="TreeGrafter"/>
</dbReference>
<dbReference type="Gene3D" id="3.40.190.10">
    <property type="entry name" value="Periplasmic binding protein-like II"/>
    <property type="match status" value="2"/>
</dbReference>
<comment type="caution">
    <text evidence="6">The sequence shown here is derived from an EMBL/GenBank/DDBJ whole genome shotgun (WGS) entry which is preliminary data.</text>
</comment>
<evidence type="ECO:0000313" key="7">
    <source>
        <dbReference type="Proteomes" id="UP000294546"/>
    </source>
</evidence>
<dbReference type="GO" id="GO:0003700">
    <property type="term" value="F:DNA-binding transcription factor activity"/>
    <property type="evidence" value="ECO:0007669"/>
    <property type="project" value="InterPro"/>
</dbReference>
<dbReference type="PROSITE" id="PS50931">
    <property type="entry name" value="HTH_LYSR"/>
    <property type="match status" value="1"/>
</dbReference>
<dbReference type="InterPro" id="IPR036388">
    <property type="entry name" value="WH-like_DNA-bd_sf"/>
</dbReference>
<dbReference type="InterPro" id="IPR036390">
    <property type="entry name" value="WH_DNA-bd_sf"/>
</dbReference>
<keyword evidence="2" id="KW-0805">Transcription regulation</keyword>
<comment type="similarity">
    <text evidence="1">Belongs to the LysR transcriptional regulatory family.</text>
</comment>
<dbReference type="Gene3D" id="1.10.10.10">
    <property type="entry name" value="Winged helix-like DNA-binding domain superfamily/Winged helix DNA-binding domain"/>
    <property type="match status" value="1"/>
</dbReference>
<dbReference type="PRINTS" id="PR00039">
    <property type="entry name" value="HTHLYSR"/>
</dbReference>
<dbReference type="InterPro" id="IPR000847">
    <property type="entry name" value="LysR_HTH_N"/>
</dbReference>
<name>A0A4R1GJQ5_9GAMM</name>
<dbReference type="PANTHER" id="PTHR30419:SF8">
    <property type="entry name" value="NITROGEN ASSIMILATION TRANSCRIPTIONAL ACTIVATOR-RELATED"/>
    <property type="match status" value="1"/>
</dbReference>
<keyword evidence="3 6" id="KW-0238">DNA-binding</keyword>
<evidence type="ECO:0000256" key="4">
    <source>
        <dbReference type="ARBA" id="ARBA00023163"/>
    </source>
</evidence>
<dbReference type="InterPro" id="IPR005119">
    <property type="entry name" value="LysR_subst-bd"/>
</dbReference>
<dbReference type="AlphaFoldDB" id="A0A4R1GJQ5"/>
<dbReference type="Pfam" id="PF03466">
    <property type="entry name" value="LysR_substrate"/>
    <property type="match status" value="1"/>
</dbReference>
<protein>
    <submittedName>
        <fullName evidence="6">DNA-binding transcriptional LysR family regulator</fullName>
    </submittedName>
</protein>
<sequence length="316" mass="35114">MNDLDRVLRSNLKLRHLQLLVALDEFRHIGRVAERLSLTQPAVSKMLAEIEKMFGLELFIRSTKGTEPTAYGEAIIRFARAVQADYDKTCDELGAVASGAAGRVNIGAMVVVMPMLLSHAIETLKRHSPHSTALIEEGDLKRLLPKLRTGELDLIVGRLEPGYAAPDLATEPLYDEEMCLVCSPEHPAAQLESPDWKDLVDDRWVVPPPWASSRVKLNQMFYKHGINPPSDLIETASFLAIFNAIQQRPAIGYVAGSVARHFCDQGLLYRLPIELPLEMPPVGIITIQGRRESLTLTQMLAALRSGAKELYPDSHH</sequence>
<keyword evidence="7" id="KW-1185">Reference proteome</keyword>
<gene>
    <name evidence="6" type="ORF">CLV83_2270</name>
</gene>
<proteinExistence type="inferred from homology"/>
<accession>A0A4R1GJQ5</accession>
<dbReference type="EMBL" id="SMFU01000008">
    <property type="protein sequence ID" value="TCK07403.1"/>
    <property type="molecule type" value="Genomic_DNA"/>
</dbReference>
<dbReference type="PANTHER" id="PTHR30419">
    <property type="entry name" value="HTH-TYPE TRANSCRIPTIONAL REGULATOR YBHD"/>
    <property type="match status" value="1"/>
</dbReference>
<dbReference type="InterPro" id="IPR050950">
    <property type="entry name" value="HTH-type_LysR_regulators"/>
</dbReference>
<dbReference type="SUPFAM" id="SSF53850">
    <property type="entry name" value="Periplasmic binding protein-like II"/>
    <property type="match status" value="1"/>
</dbReference>
<reference evidence="6 7" key="1">
    <citation type="submission" date="2019-03" db="EMBL/GenBank/DDBJ databases">
        <title>Genomic Encyclopedia of Archaeal and Bacterial Type Strains, Phase II (KMG-II): from individual species to whole genera.</title>
        <authorList>
            <person name="Goeker M."/>
        </authorList>
    </citation>
    <scope>NUCLEOTIDE SEQUENCE [LARGE SCALE GENOMIC DNA]</scope>
    <source>
        <strain evidence="6 7">DSM 27697</strain>
    </source>
</reference>
<evidence type="ECO:0000256" key="3">
    <source>
        <dbReference type="ARBA" id="ARBA00023125"/>
    </source>
</evidence>
<evidence type="ECO:0000256" key="1">
    <source>
        <dbReference type="ARBA" id="ARBA00009437"/>
    </source>
</evidence>
<dbReference type="Proteomes" id="UP000294546">
    <property type="component" value="Unassembled WGS sequence"/>
</dbReference>
<dbReference type="Pfam" id="PF00126">
    <property type="entry name" value="HTH_1"/>
    <property type="match status" value="1"/>
</dbReference>
<evidence type="ECO:0000313" key="6">
    <source>
        <dbReference type="EMBL" id="TCK07403.1"/>
    </source>
</evidence>
<evidence type="ECO:0000256" key="2">
    <source>
        <dbReference type="ARBA" id="ARBA00023015"/>
    </source>
</evidence>